<dbReference type="Gene3D" id="1.10.630.10">
    <property type="entry name" value="Cytochrome P450"/>
    <property type="match status" value="1"/>
</dbReference>
<keyword evidence="5 7" id="KW-0503">Monooxygenase</keyword>
<dbReference type="InterPro" id="IPR036396">
    <property type="entry name" value="Cyt_P450_sf"/>
</dbReference>
<dbReference type="PROSITE" id="PS00086">
    <property type="entry name" value="CYTOCHROME_P450"/>
    <property type="match status" value="1"/>
</dbReference>
<protein>
    <submittedName>
        <fullName evidence="7">Cytochrome P450 monooxygenase apf7</fullName>
    </submittedName>
</protein>
<dbReference type="InterPro" id="IPR001128">
    <property type="entry name" value="Cyt_P450"/>
</dbReference>
<dbReference type="InterPro" id="IPR002401">
    <property type="entry name" value="Cyt_P450_E_grp-I"/>
</dbReference>
<dbReference type="PRINTS" id="PR00385">
    <property type="entry name" value="P450"/>
</dbReference>
<evidence type="ECO:0000313" key="7">
    <source>
        <dbReference type="EMBL" id="KAK5988316.1"/>
    </source>
</evidence>
<dbReference type="Proteomes" id="UP001338125">
    <property type="component" value="Unassembled WGS sequence"/>
</dbReference>
<dbReference type="PANTHER" id="PTHR24305">
    <property type="entry name" value="CYTOCHROME P450"/>
    <property type="match status" value="1"/>
</dbReference>
<keyword evidence="6" id="KW-0472">Membrane</keyword>
<dbReference type="PRINTS" id="PR00463">
    <property type="entry name" value="EP450I"/>
</dbReference>
<keyword evidence="6" id="KW-1133">Transmembrane helix</keyword>
<comment type="similarity">
    <text evidence="5">Belongs to the cytochrome P450 family.</text>
</comment>
<keyword evidence="6" id="KW-0812">Transmembrane</keyword>
<organism evidence="7 8">
    <name type="scientific">Cladobotryum mycophilum</name>
    <dbReference type="NCBI Taxonomy" id="491253"/>
    <lineage>
        <taxon>Eukaryota</taxon>
        <taxon>Fungi</taxon>
        <taxon>Dikarya</taxon>
        <taxon>Ascomycota</taxon>
        <taxon>Pezizomycotina</taxon>
        <taxon>Sordariomycetes</taxon>
        <taxon>Hypocreomycetidae</taxon>
        <taxon>Hypocreales</taxon>
        <taxon>Hypocreaceae</taxon>
        <taxon>Cladobotryum</taxon>
    </lineage>
</organism>
<dbReference type="PANTHER" id="PTHR24305:SF226">
    <property type="entry name" value="CYTOCHROME P450 MONOOXYGENASE"/>
    <property type="match status" value="1"/>
</dbReference>
<sequence length="517" mass="58794">MSHVGNTLLIAKYAFVVLILYYLLLSAYRIFAHPLKKYPGPWLARISDAYGGWYALRRRLHLQTYQDHLKYGPVIRQGPNKLVFNSATALQDIYLNHSVSKAGNYNAGNVTYPNSNVFNVVRRSLHRMKRQRVGPIASERSMRTFEPQMAQQIDIFLQQLLTSCQNTLAAPINMAERCRWMALDIVARLSFGYDLNMQTDLMHRYLVRTMINGSWYINVSMQFPFTRRLKFGILLRVVAVARGVSFLKTLTKMLKARLAQDKHAKHDLYSFMIDAPIGPEGKKVTEKEIWTEAINFVAAGGDTTSTAMSSAFFYLARNPRCKEKLLQEIQTTFESSADIHSGSKLSSCVYLRACIDEALRMSPPVPGTMWREQLLEDINTDKPFTVDGHIIPPGVHVGVNAYSIHHNEEYFPDPFVYKPERWLPAEEGSELTEAKRAAFVPFSIGARGCLGKPMAYQEASLTIAKTIWFFDFELAAESISGPDEFEVQDVFTTTHDGPYLHFHPREGRLGELVDVEK</sequence>
<keyword evidence="8" id="KW-1185">Reference proteome</keyword>
<dbReference type="InterPro" id="IPR050121">
    <property type="entry name" value="Cytochrome_P450_monoxygenase"/>
</dbReference>
<dbReference type="InterPro" id="IPR017972">
    <property type="entry name" value="Cyt_P450_CS"/>
</dbReference>
<comment type="caution">
    <text evidence="7">The sequence shown here is derived from an EMBL/GenBank/DDBJ whole genome shotgun (WGS) entry which is preliminary data.</text>
</comment>
<keyword evidence="2 5" id="KW-0349">Heme</keyword>
<keyword evidence="3 5" id="KW-0479">Metal-binding</keyword>
<dbReference type="EMBL" id="JAVFKD010000016">
    <property type="protein sequence ID" value="KAK5988316.1"/>
    <property type="molecule type" value="Genomic_DNA"/>
</dbReference>
<proteinExistence type="inferred from homology"/>
<feature type="transmembrane region" description="Helical" evidence="6">
    <location>
        <begin position="12"/>
        <end position="31"/>
    </location>
</feature>
<keyword evidence="5" id="KW-0560">Oxidoreductase</keyword>
<dbReference type="SUPFAM" id="SSF48264">
    <property type="entry name" value="Cytochrome P450"/>
    <property type="match status" value="1"/>
</dbReference>
<dbReference type="CDD" id="cd11061">
    <property type="entry name" value="CYP67-like"/>
    <property type="match status" value="1"/>
</dbReference>
<name>A0ABR0S814_9HYPO</name>
<evidence type="ECO:0000256" key="1">
    <source>
        <dbReference type="ARBA" id="ARBA00001971"/>
    </source>
</evidence>
<comment type="cofactor">
    <cofactor evidence="1">
        <name>heme</name>
        <dbReference type="ChEBI" id="CHEBI:30413"/>
    </cofactor>
</comment>
<evidence type="ECO:0000256" key="6">
    <source>
        <dbReference type="SAM" id="Phobius"/>
    </source>
</evidence>
<gene>
    <name evidence="7" type="ORF">PT974_12466</name>
</gene>
<reference evidence="7 8" key="1">
    <citation type="submission" date="2024-01" db="EMBL/GenBank/DDBJ databases">
        <title>Complete genome of Cladobotryum mycophilum ATHUM6906.</title>
        <authorList>
            <person name="Christinaki A.C."/>
            <person name="Myridakis A.I."/>
            <person name="Kouvelis V.N."/>
        </authorList>
    </citation>
    <scope>NUCLEOTIDE SEQUENCE [LARGE SCALE GENOMIC DNA]</scope>
    <source>
        <strain evidence="7 8">ATHUM6906</strain>
    </source>
</reference>
<evidence type="ECO:0000313" key="8">
    <source>
        <dbReference type="Proteomes" id="UP001338125"/>
    </source>
</evidence>
<evidence type="ECO:0000256" key="5">
    <source>
        <dbReference type="RuleBase" id="RU000461"/>
    </source>
</evidence>
<dbReference type="Pfam" id="PF00067">
    <property type="entry name" value="p450"/>
    <property type="match status" value="1"/>
</dbReference>
<accession>A0ABR0S814</accession>
<evidence type="ECO:0000256" key="2">
    <source>
        <dbReference type="ARBA" id="ARBA00022617"/>
    </source>
</evidence>
<keyword evidence="4 5" id="KW-0408">Iron</keyword>
<dbReference type="GO" id="GO:0004497">
    <property type="term" value="F:monooxygenase activity"/>
    <property type="evidence" value="ECO:0007669"/>
    <property type="project" value="UniProtKB-KW"/>
</dbReference>
<evidence type="ECO:0000256" key="4">
    <source>
        <dbReference type="ARBA" id="ARBA00023004"/>
    </source>
</evidence>
<evidence type="ECO:0000256" key="3">
    <source>
        <dbReference type="ARBA" id="ARBA00022723"/>
    </source>
</evidence>